<organism evidence="1 2">
    <name type="scientific">Rhipicephalus sanguineus</name>
    <name type="common">Brown dog tick</name>
    <name type="synonym">Ixodes sanguineus</name>
    <dbReference type="NCBI Taxonomy" id="34632"/>
    <lineage>
        <taxon>Eukaryota</taxon>
        <taxon>Metazoa</taxon>
        <taxon>Ecdysozoa</taxon>
        <taxon>Arthropoda</taxon>
        <taxon>Chelicerata</taxon>
        <taxon>Arachnida</taxon>
        <taxon>Acari</taxon>
        <taxon>Parasitiformes</taxon>
        <taxon>Ixodida</taxon>
        <taxon>Ixodoidea</taxon>
        <taxon>Ixodidae</taxon>
        <taxon>Rhipicephalinae</taxon>
        <taxon>Rhipicephalus</taxon>
        <taxon>Rhipicephalus</taxon>
    </lineage>
</organism>
<evidence type="ECO:0000313" key="1">
    <source>
        <dbReference type="EMBL" id="KAH7936283.1"/>
    </source>
</evidence>
<accession>A0A9D4PF53</accession>
<dbReference type="Proteomes" id="UP000821837">
    <property type="component" value="Unassembled WGS sequence"/>
</dbReference>
<reference evidence="1" key="1">
    <citation type="journal article" date="2020" name="Cell">
        <title>Large-Scale Comparative Analyses of Tick Genomes Elucidate Their Genetic Diversity and Vector Capacities.</title>
        <authorList>
            <consortium name="Tick Genome and Microbiome Consortium (TIGMIC)"/>
            <person name="Jia N."/>
            <person name="Wang J."/>
            <person name="Shi W."/>
            <person name="Du L."/>
            <person name="Sun Y."/>
            <person name="Zhan W."/>
            <person name="Jiang J.F."/>
            <person name="Wang Q."/>
            <person name="Zhang B."/>
            <person name="Ji P."/>
            <person name="Bell-Sakyi L."/>
            <person name="Cui X.M."/>
            <person name="Yuan T.T."/>
            <person name="Jiang B.G."/>
            <person name="Yang W.F."/>
            <person name="Lam T.T."/>
            <person name="Chang Q.C."/>
            <person name="Ding S.J."/>
            <person name="Wang X.J."/>
            <person name="Zhu J.G."/>
            <person name="Ruan X.D."/>
            <person name="Zhao L."/>
            <person name="Wei J.T."/>
            <person name="Ye R.Z."/>
            <person name="Que T.C."/>
            <person name="Du C.H."/>
            <person name="Zhou Y.H."/>
            <person name="Cheng J.X."/>
            <person name="Dai P.F."/>
            <person name="Guo W.B."/>
            <person name="Han X.H."/>
            <person name="Huang E.J."/>
            <person name="Li L.F."/>
            <person name="Wei W."/>
            <person name="Gao Y.C."/>
            <person name="Liu J.Z."/>
            <person name="Shao H.Z."/>
            <person name="Wang X."/>
            <person name="Wang C.C."/>
            <person name="Yang T.C."/>
            <person name="Huo Q.B."/>
            <person name="Li W."/>
            <person name="Chen H.Y."/>
            <person name="Chen S.E."/>
            <person name="Zhou L.G."/>
            <person name="Ni X.B."/>
            <person name="Tian J.H."/>
            <person name="Sheng Y."/>
            <person name="Liu T."/>
            <person name="Pan Y.S."/>
            <person name="Xia L.Y."/>
            <person name="Li J."/>
            <person name="Zhao F."/>
            <person name="Cao W.C."/>
        </authorList>
    </citation>
    <scope>NUCLEOTIDE SEQUENCE</scope>
    <source>
        <strain evidence="1">Rsan-2018</strain>
    </source>
</reference>
<dbReference type="AlphaFoldDB" id="A0A9D4PF53"/>
<keyword evidence="2" id="KW-1185">Reference proteome</keyword>
<proteinExistence type="predicted"/>
<reference evidence="1" key="2">
    <citation type="submission" date="2021-09" db="EMBL/GenBank/DDBJ databases">
        <authorList>
            <person name="Jia N."/>
            <person name="Wang J."/>
            <person name="Shi W."/>
            <person name="Du L."/>
            <person name="Sun Y."/>
            <person name="Zhan W."/>
            <person name="Jiang J."/>
            <person name="Wang Q."/>
            <person name="Zhang B."/>
            <person name="Ji P."/>
            <person name="Sakyi L.B."/>
            <person name="Cui X."/>
            <person name="Yuan T."/>
            <person name="Jiang B."/>
            <person name="Yang W."/>
            <person name="Lam T.T.-Y."/>
            <person name="Chang Q."/>
            <person name="Ding S."/>
            <person name="Wang X."/>
            <person name="Zhu J."/>
            <person name="Ruan X."/>
            <person name="Zhao L."/>
            <person name="Wei J."/>
            <person name="Que T."/>
            <person name="Du C."/>
            <person name="Cheng J."/>
            <person name="Dai P."/>
            <person name="Han X."/>
            <person name="Huang E."/>
            <person name="Gao Y."/>
            <person name="Liu J."/>
            <person name="Shao H."/>
            <person name="Ye R."/>
            <person name="Li L."/>
            <person name="Wei W."/>
            <person name="Wang X."/>
            <person name="Wang C."/>
            <person name="Huo Q."/>
            <person name="Li W."/>
            <person name="Guo W."/>
            <person name="Chen H."/>
            <person name="Chen S."/>
            <person name="Zhou L."/>
            <person name="Zhou L."/>
            <person name="Ni X."/>
            <person name="Tian J."/>
            <person name="Zhou Y."/>
            <person name="Sheng Y."/>
            <person name="Liu T."/>
            <person name="Pan Y."/>
            <person name="Xia L."/>
            <person name="Li J."/>
            <person name="Zhao F."/>
            <person name="Cao W."/>
        </authorList>
    </citation>
    <scope>NUCLEOTIDE SEQUENCE</scope>
    <source>
        <strain evidence="1">Rsan-2018</strain>
        <tissue evidence="1">Larvae</tissue>
    </source>
</reference>
<dbReference type="EMBL" id="JABSTV010001255">
    <property type="protein sequence ID" value="KAH7936283.1"/>
    <property type="molecule type" value="Genomic_DNA"/>
</dbReference>
<name>A0A9D4PF53_RHISA</name>
<sequence>MGAPPAMFKREAGEFNSYLLDLCQVRKGAFYVSHAVNRFALCAVPSADGLHPSFAGVYLLAWDFYNLLLDLRRPYIIDWQDHAPQPALERDHRCDACRSDDENNANKIHEPVDLVGTIFTERATGYACTTPVDAGL</sequence>
<comment type="caution">
    <text evidence="1">The sequence shown here is derived from an EMBL/GenBank/DDBJ whole genome shotgun (WGS) entry which is preliminary data.</text>
</comment>
<evidence type="ECO:0000313" key="2">
    <source>
        <dbReference type="Proteomes" id="UP000821837"/>
    </source>
</evidence>
<protein>
    <submittedName>
        <fullName evidence="1">Uncharacterized protein</fullName>
    </submittedName>
</protein>
<gene>
    <name evidence="1" type="ORF">HPB52_021324</name>
</gene>